<feature type="domain" description="Bifunctional inhibitor/plant lipid transfer protein/seed storage helical" evidence="6">
    <location>
        <begin position="26"/>
        <end position="110"/>
    </location>
</feature>
<dbReference type="InterPro" id="IPR016140">
    <property type="entry name" value="Bifunc_inhib/LTP/seed_store"/>
</dbReference>
<reference evidence="8" key="1">
    <citation type="journal article" date="2013" name="Science">
        <title>The Amborella genome and the evolution of flowering plants.</title>
        <authorList>
            <consortium name="Amborella Genome Project"/>
        </authorList>
    </citation>
    <scope>NUCLEOTIDE SEQUENCE [LARGE SCALE GENOMIC DNA]</scope>
</reference>
<dbReference type="CDD" id="cd01960">
    <property type="entry name" value="nsLTP1"/>
    <property type="match status" value="1"/>
</dbReference>
<dbReference type="AlphaFoldDB" id="W1P2Q4"/>
<evidence type="ECO:0000256" key="5">
    <source>
        <dbReference type="SAM" id="SignalP"/>
    </source>
</evidence>
<dbReference type="OMA" id="WSFTINT"/>
<keyword evidence="8" id="KW-1185">Reference proteome</keyword>
<dbReference type="PANTHER" id="PTHR33076">
    <property type="entry name" value="NON-SPECIFIC LIPID-TRANSFER PROTEIN 2-RELATED"/>
    <property type="match status" value="1"/>
</dbReference>
<dbReference type="FunFam" id="1.10.110.10:FF:000002">
    <property type="entry name" value="Non-specific lipid-transfer protein"/>
    <property type="match status" value="1"/>
</dbReference>
<dbReference type="HOGENOM" id="CLU_128423_0_0_1"/>
<evidence type="ECO:0000256" key="1">
    <source>
        <dbReference type="ARBA" id="ARBA00009748"/>
    </source>
</evidence>
<dbReference type="Gene3D" id="1.10.110.10">
    <property type="entry name" value="Plant lipid-transfer and hydrophobic proteins"/>
    <property type="match status" value="1"/>
</dbReference>
<dbReference type="SUPFAM" id="SSF47699">
    <property type="entry name" value="Bifunctional inhibitor/lipid-transfer protein/seed storage 2S albumin"/>
    <property type="match status" value="1"/>
</dbReference>
<dbReference type="PRINTS" id="PR00382">
    <property type="entry name" value="LIPIDTRNSFER"/>
</dbReference>
<evidence type="ECO:0000256" key="3">
    <source>
        <dbReference type="ARBA" id="ARBA00023157"/>
    </source>
</evidence>
<dbReference type="EMBL" id="KI394293">
    <property type="protein sequence ID" value="ERN04142.1"/>
    <property type="molecule type" value="Genomic_DNA"/>
</dbReference>
<sequence length="130" mass="13571">MDSVKVACLVAVLVAMVFVVDGAVSCGTVDSSLIPCINYLTSGGTVPPPCCNGVRSVNGMAQTTPDKQAVCGCLKQATTTINGINNNRLQSLPGDCGVDIPFTISVSTDCTKYGSSEWVTWSFTINTNKK</sequence>
<keyword evidence="3" id="KW-1015">Disulfide bond</keyword>
<evidence type="ECO:0000259" key="6">
    <source>
        <dbReference type="SMART" id="SM00499"/>
    </source>
</evidence>
<comment type="function">
    <text evidence="4">Plant non-specific lipid-transfer proteins transfer phospholipids as well as galactolipids across membranes. May play a role in wax or cutin deposition in the cell walls of expanding epidermal cells and certain secretory tissues.</text>
</comment>
<keyword evidence="5" id="KW-0732">Signal</keyword>
<proteinExistence type="inferred from homology"/>
<dbReference type="GO" id="GO:0006869">
    <property type="term" value="P:lipid transport"/>
    <property type="evidence" value="ECO:0007669"/>
    <property type="project" value="InterPro"/>
</dbReference>
<dbReference type="Pfam" id="PF00234">
    <property type="entry name" value="Tryp_alpha_amyl"/>
    <property type="match status" value="1"/>
</dbReference>
<gene>
    <name evidence="7" type="ORF">AMTR_s00077p00070120</name>
</gene>
<feature type="chain" id="PRO_5004807160" description="Non-specific lipid-transfer protein" evidence="5">
    <location>
        <begin position="23"/>
        <end position="130"/>
    </location>
</feature>
<dbReference type="Proteomes" id="UP000017836">
    <property type="component" value="Unassembled WGS sequence"/>
</dbReference>
<feature type="signal peptide" evidence="5">
    <location>
        <begin position="1"/>
        <end position="22"/>
    </location>
</feature>
<dbReference type="GO" id="GO:0008289">
    <property type="term" value="F:lipid binding"/>
    <property type="evidence" value="ECO:0007669"/>
    <property type="project" value="UniProtKB-KW"/>
</dbReference>
<dbReference type="eggNOG" id="ENOG502SAKZ">
    <property type="taxonomic scope" value="Eukaryota"/>
</dbReference>
<dbReference type="InterPro" id="IPR036312">
    <property type="entry name" value="Bifun_inhib/LTP/seed_sf"/>
</dbReference>
<evidence type="ECO:0000313" key="8">
    <source>
        <dbReference type="Proteomes" id="UP000017836"/>
    </source>
</evidence>
<evidence type="ECO:0000256" key="2">
    <source>
        <dbReference type="ARBA" id="ARBA00022448"/>
    </source>
</evidence>
<dbReference type="Gramene" id="ERN04142">
    <property type="protein sequence ID" value="ERN04142"/>
    <property type="gene ID" value="AMTR_s00077p00070120"/>
</dbReference>
<evidence type="ECO:0000256" key="4">
    <source>
        <dbReference type="RuleBase" id="RU000628"/>
    </source>
</evidence>
<protein>
    <recommendedName>
        <fullName evidence="4">Non-specific lipid-transfer protein</fullName>
    </recommendedName>
</protein>
<organism evidence="7 8">
    <name type="scientific">Amborella trichopoda</name>
    <dbReference type="NCBI Taxonomy" id="13333"/>
    <lineage>
        <taxon>Eukaryota</taxon>
        <taxon>Viridiplantae</taxon>
        <taxon>Streptophyta</taxon>
        <taxon>Embryophyta</taxon>
        <taxon>Tracheophyta</taxon>
        <taxon>Spermatophyta</taxon>
        <taxon>Magnoliopsida</taxon>
        <taxon>Amborellales</taxon>
        <taxon>Amborellaceae</taxon>
        <taxon>Amborella</taxon>
    </lineage>
</organism>
<dbReference type="SMART" id="SM00499">
    <property type="entry name" value="AAI"/>
    <property type="match status" value="1"/>
</dbReference>
<accession>W1P2Q4</accession>
<dbReference type="InterPro" id="IPR000528">
    <property type="entry name" value="Plant_nsLTP"/>
</dbReference>
<comment type="similarity">
    <text evidence="1 4">Belongs to the plant LTP family.</text>
</comment>
<keyword evidence="4" id="KW-0446">Lipid-binding</keyword>
<evidence type="ECO:0000313" key="7">
    <source>
        <dbReference type="EMBL" id="ERN04142.1"/>
    </source>
</evidence>
<keyword evidence="2 4" id="KW-0813">Transport</keyword>
<name>W1P2Q4_AMBTC</name>